<geneLocation type="plasmid" evidence="1 2">
    <name>pSTA7437.03</name>
</geneLocation>
<dbReference type="OrthoDB" id="582857at2"/>
<sequence length="79" mass="9657">MYQVEKWQYSSWQKDTRFYLLELCQDLFGNWIIKCTWGSAVKQDFGRSNSTICPDYQTGLLWYEKQQNRRSKRGYSRQL</sequence>
<dbReference type="Proteomes" id="UP000010473">
    <property type="component" value="Plasmid pSTA7437.03"/>
</dbReference>
<dbReference type="EMBL" id="CP003656">
    <property type="protein sequence ID" value="AFZ38347.1"/>
    <property type="molecule type" value="Genomic_DNA"/>
</dbReference>
<evidence type="ECO:0000313" key="1">
    <source>
        <dbReference type="EMBL" id="AFZ38347.1"/>
    </source>
</evidence>
<name>K9Y2T4_STAC7</name>
<protein>
    <recommendedName>
        <fullName evidence="3">WGR domain-containing protein</fullName>
    </recommendedName>
</protein>
<organism evidence="1 2">
    <name type="scientific">Stanieria cyanosphaera (strain ATCC 29371 / PCC 7437)</name>
    <dbReference type="NCBI Taxonomy" id="111780"/>
    <lineage>
        <taxon>Bacteria</taxon>
        <taxon>Bacillati</taxon>
        <taxon>Cyanobacteriota</taxon>
        <taxon>Cyanophyceae</taxon>
        <taxon>Pleurocapsales</taxon>
        <taxon>Dermocarpellaceae</taxon>
        <taxon>Stanieria</taxon>
    </lineage>
</organism>
<dbReference type="AlphaFoldDB" id="K9Y2T4"/>
<accession>K9Y2T4</accession>
<proteinExistence type="predicted"/>
<dbReference type="RefSeq" id="WP_015195723.1">
    <property type="nucleotide sequence ID" value="NC_019750.1"/>
</dbReference>
<keyword evidence="1" id="KW-0614">Plasmid</keyword>
<dbReference type="KEGG" id="scs:Sta7437_4920"/>
<gene>
    <name evidence="1" type="ordered locus">Sta7437_4920</name>
</gene>
<evidence type="ECO:0000313" key="2">
    <source>
        <dbReference type="Proteomes" id="UP000010473"/>
    </source>
</evidence>
<reference evidence="2" key="1">
    <citation type="journal article" date="2013" name="Proc. Natl. Acad. Sci. U.S.A.">
        <title>Improving the coverage of the cyanobacterial phylum using diversity-driven genome sequencing.</title>
        <authorList>
            <person name="Shih P.M."/>
            <person name="Wu D."/>
            <person name="Latifi A."/>
            <person name="Axen S.D."/>
            <person name="Fewer D.P."/>
            <person name="Talla E."/>
            <person name="Calteau A."/>
            <person name="Cai F."/>
            <person name="Tandeau de Marsac N."/>
            <person name="Rippka R."/>
            <person name="Herdman M."/>
            <person name="Sivonen K."/>
            <person name="Coursin T."/>
            <person name="Laurent T."/>
            <person name="Goodwin L."/>
            <person name="Nolan M."/>
            <person name="Davenport K.W."/>
            <person name="Han C.S."/>
            <person name="Rubin E.M."/>
            <person name="Eisen J.A."/>
            <person name="Woyke T."/>
            <person name="Gugger M."/>
            <person name="Kerfeld C.A."/>
        </authorList>
    </citation>
    <scope>NUCLEOTIDE SEQUENCE [LARGE SCALE GENOMIC DNA]</scope>
    <source>
        <strain evidence="2">ATCC 29371 / PCC 7437</strain>
        <plasmid evidence="2">Plasmid pSTA7437.03</plasmid>
    </source>
</reference>
<keyword evidence="2" id="KW-1185">Reference proteome</keyword>
<dbReference type="HOGENOM" id="CLU_155888_2_1_3"/>
<evidence type="ECO:0008006" key="3">
    <source>
        <dbReference type="Google" id="ProtNLM"/>
    </source>
</evidence>